<evidence type="ECO:0000256" key="10">
    <source>
        <dbReference type="ARBA" id="ARBA00023004"/>
    </source>
</evidence>
<keyword evidence="3" id="KW-0813">Transport</keyword>
<dbReference type="GO" id="GO:0022904">
    <property type="term" value="P:respiratory electron transport chain"/>
    <property type="evidence" value="ECO:0007669"/>
    <property type="project" value="InterPro"/>
</dbReference>
<comment type="subcellular location">
    <subcellularLocation>
        <location evidence="2">Cell membrane</location>
        <topology evidence="2">Multi-pass membrane protein</topology>
    </subcellularLocation>
</comment>
<evidence type="ECO:0000256" key="6">
    <source>
        <dbReference type="ARBA" id="ARBA00022692"/>
    </source>
</evidence>
<evidence type="ECO:0000313" key="16">
    <source>
        <dbReference type="Proteomes" id="UP000184693"/>
    </source>
</evidence>
<dbReference type="InterPro" id="IPR052168">
    <property type="entry name" value="Cytochrome_b561_oxidase"/>
</dbReference>
<evidence type="ECO:0000256" key="11">
    <source>
        <dbReference type="ARBA" id="ARBA00023136"/>
    </source>
</evidence>
<name>A0A1N6K2N9_9BURK</name>
<feature type="transmembrane region" description="Helical" evidence="13">
    <location>
        <begin position="18"/>
        <end position="37"/>
    </location>
</feature>
<keyword evidence="11 13" id="KW-0472">Membrane</keyword>
<organism evidence="15 16">
    <name type="scientific">Paraburkholderia phenazinium</name>
    <dbReference type="NCBI Taxonomy" id="60549"/>
    <lineage>
        <taxon>Bacteria</taxon>
        <taxon>Pseudomonadati</taxon>
        <taxon>Pseudomonadota</taxon>
        <taxon>Betaproteobacteria</taxon>
        <taxon>Burkholderiales</taxon>
        <taxon>Burkholderiaceae</taxon>
        <taxon>Paraburkholderia</taxon>
    </lineage>
</organism>
<evidence type="ECO:0000256" key="13">
    <source>
        <dbReference type="SAM" id="Phobius"/>
    </source>
</evidence>
<evidence type="ECO:0000256" key="5">
    <source>
        <dbReference type="ARBA" id="ARBA00022617"/>
    </source>
</evidence>
<dbReference type="InterPro" id="IPR011577">
    <property type="entry name" value="Cyt_b561_bac/Ni-Hgenase"/>
</dbReference>
<dbReference type="GO" id="GO:0046872">
    <property type="term" value="F:metal ion binding"/>
    <property type="evidence" value="ECO:0007669"/>
    <property type="project" value="UniProtKB-KW"/>
</dbReference>
<comment type="similarity">
    <text evidence="12">Belongs to the cytochrome b561 family.</text>
</comment>
<dbReference type="AlphaFoldDB" id="A0A1N6K2N9"/>
<dbReference type="EMBL" id="FSRM01000002">
    <property type="protein sequence ID" value="SIO50848.1"/>
    <property type="molecule type" value="Genomic_DNA"/>
</dbReference>
<dbReference type="SUPFAM" id="SSF81342">
    <property type="entry name" value="Transmembrane di-heme cytochromes"/>
    <property type="match status" value="1"/>
</dbReference>
<evidence type="ECO:0000256" key="12">
    <source>
        <dbReference type="ARBA" id="ARBA00037975"/>
    </source>
</evidence>
<dbReference type="GO" id="GO:0020037">
    <property type="term" value="F:heme binding"/>
    <property type="evidence" value="ECO:0007669"/>
    <property type="project" value="TreeGrafter"/>
</dbReference>
<keyword evidence="5" id="KW-0349">Heme</keyword>
<keyword evidence="4" id="KW-1003">Cell membrane</keyword>
<dbReference type="OrthoDB" id="8723024at2"/>
<feature type="transmembrane region" description="Helical" evidence="13">
    <location>
        <begin position="49"/>
        <end position="70"/>
    </location>
</feature>
<proteinExistence type="inferred from homology"/>
<keyword evidence="10" id="KW-0408">Iron</keyword>
<comment type="cofactor">
    <cofactor evidence="1">
        <name>heme b</name>
        <dbReference type="ChEBI" id="CHEBI:60344"/>
    </cofactor>
</comment>
<sequence>MADFRRSAEARYDGVARLLHWSIVVLITIQFVIGWTMPDVHHDTKPVGLIAWHLGVGATLVAAMALRIIWRLTHRPPPDALSPILSAASRITHLLLYAALVIVPVLGWINASSRGWTVNFLGVVPFPGLTPAGSAFGHAMGDVHGVLAWVLFALIAVHVAAALFHRFVLRDQVMHRMLP</sequence>
<dbReference type="InterPro" id="IPR016174">
    <property type="entry name" value="Di-haem_cyt_TM"/>
</dbReference>
<evidence type="ECO:0000256" key="1">
    <source>
        <dbReference type="ARBA" id="ARBA00001970"/>
    </source>
</evidence>
<feature type="transmembrane region" description="Helical" evidence="13">
    <location>
        <begin position="146"/>
        <end position="169"/>
    </location>
</feature>
<keyword evidence="8" id="KW-0249">Electron transport</keyword>
<evidence type="ECO:0000313" key="15">
    <source>
        <dbReference type="EMBL" id="SIO50848.1"/>
    </source>
</evidence>
<reference evidence="15 16" key="1">
    <citation type="submission" date="2016-11" db="EMBL/GenBank/DDBJ databases">
        <authorList>
            <person name="Jaros S."/>
            <person name="Januszkiewicz K."/>
            <person name="Wedrychowicz H."/>
        </authorList>
    </citation>
    <scope>NUCLEOTIDE SEQUENCE [LARGE SCALE GENOMIC DNA]</scope>
    <source>
        <strain evidence="15 16">GAS86</strain>
    </source>
</reference>
<dbReference type="Proteomes" id="UP000184693">
    <property type="component" value="Unassembled WGS sequence"/>
</dbReference>
<dbReference type="PANTHER" id="PTHR30529:SF1">
    <property type="entry name" value="CYTOCHROME B561 HOMOLOG 2"/>
    <property type="match status" value="1"/>
</dbReference>
<evidence type="ECO:0000256" key="2">
    <source>
        <dbReference type="ARBA" id="ARBA00004651"/>
    </source>
</evidence>
<keyword evidence="6 13" id="KW-0812">Transmembrane</keyword>
<evidence type="ECO:0000256" key="3">
    <source>
        <dbReference type="ARBA" id="ARBA00022448"/>
    </source>
</evidence>
<feature type="transmembrane region" description="Helical" evidence="13">
    <location>
        <begin position="91"/>
        <end position="111"/>
    </location>
</feature>
<feature type="domain" description="Cytochrome b561 bacterial/Ni-hydrogenase" evidence="14">
    <location>
        <begin position="11"/>
        <end position="179"/>
    </location>
</feature>
<accession>A0A1N6K2N9</accession>
<keyword evidence="7" id="KW-0479">Metal-binding</keyword>
<gene>
    <name evidence="15" type="ORF">SAMN05444168_5859</name>
</gene>
<dbReference type="PANTHER" id="PTHR30529">
    <property type="entry name" value="CYTOCHROME B561"/>
    <property type="match status" value="1"/>
</dbReference>
<evidence type="ECO:0000259" key="14">
    <source>
        <dbReference type="Pfam" id="PF01292"/>
    </source>
</evidence>
<dbReference type="Pfam" id="PF01292">
    <property type="entry name" value="Ni_hydr_CYTB"/>
    <property type="match status" value="1"/>
</dbReference>
<dbReference type="RefSeq" id="WP_074267776.1">
    <property type="nucleotide sequence ID" value="NZ_FSRM01000002.1"/>
</dbReference>
<evidence type="ECO:0000256" key="8">
    <source>
        <dbReference type="ARBA" id="ARBA00022982"/>
    </source>
</evidence>
<evidence type="ECO:0000256" key="9">
    <source>
        <dbReference type="ARBA" id="ARBA00022989"/>
    </source>
</evidence>
<evidence type="ECO:0000256" key="7">
    <source>
        <dbReference type="ARBA" id="ARBA00022723"/>
    </source>
</evidence>
<protein>
    <submittedName>
        <fullName evidence="15">Cytochrome b561</fullName>
    </submittedName>
</protein>
<dbReference type="GO" id="GO:0009055">
    <property type="term" value="F:electron transfer activity"/>
    <property type="evidence" value="ECO:0007669"/>
    <property type="project" value="InterPro"/>
</dbReference>
<evidence type="ECO:0000256" key="4">
    <source>
        <dbReference type="ARBA" id="ARBA00022475"/>
    </source>
</evidence>
<dbReference type="Gene3D" id="1.20.950.20">
    <property type="entry name" value="Transmembrane di-heme cytochromes, Chain C"/>
    <property type="match status" value="1"/>
</dbReference>
<dbReference type="GO" id="GO:0005886">
    <property type="term" value="C:plasma membrane"/>
    <property type="evidence" value="ECO:0007669"/>
    <property type="project" value="UniProtKB-SubCell"/>
</dbReference>
<keyword evidence="9 13" id="KW-1133">Transmembrane helix</keyword>